<dbReference type="InterPro" id="IPR017441">
    <property type="entry name" value="Protein_kinase_ATP_BS"/>
</dbReference>
<evidence type="ECO:0000313" key="11">
    <source>
        <dbReference type="Proteomes" id="UP001432062"/>
    </source>
</evidence>
<comment type="catalytic activity">
    <reaction evidence="7">
        <text>L-seryl-[protein] + ATP = O-phospho-L-seryl-[protein] + ADP + H(+)</text>
        <dbReference type="Rhea" id="RHEA:17989"/>
        <dbReference type="Rhea" id="RHEA-COMP:9863"/>
        <dbReference type="Rhea" id="RHEA-COMP:11604"/>
        <dbReference type="ChEBI" id="CHEBI:15378"/>
        <dbReference type="ChEBI" id="CHEBI:29999"/>
        <dbReference type="ChEBI" id="CHEBI:30616"/>
        <dbReference type="ChEBI" id="CHEBI:83421"/>
        <dbReference type="ChEBI" id="CHEBI:456216"/>
        <dbReference type="EC" id="2.7.11.1"/>
    </reaction>
</comment>
<dbReference type="Pfam" id="PF00069">
    <property type="entry name" value="Pkinase"/>
    <property type="match status" value="1"/>
</dbReference>
<keyword evidence="2 7" id="KW-0808">Transferase</keyword>
<dbReference type="Gene3D" id="3.40.50.300">
    <property type="entry name" value="P-loop containing nucleotide triphosphate hydrolases"/>
    <property type="match status" value="1"/>
</dbReference>
<dbReference type="InterPro" id="IPR027417">
    <property type="entry name" value="P-loop_NTPase"/>
</dbReference>
<dbReference type="InterPro" id="IPR003593">
    <property type="entry name" value="AAA+_ATPase"/>
</dbReference>
<reference evidence="10" key="1">
    <citation type="submission" date="2022-10" db="EMBL/GenBank/DDBJ databases">
        <title>The complete genomes of actinobacterial strains from the NBC collection.</title>
        <authorList>
            <person name="Joergensen T.S."/>
            <person name="Alvarez Arevalo M."/>
            <person name="Sterndorff E.B."/>
            <person name="Faurdal D."/>
            <person name="Vuksanovic O."/>
            <person name="Mourched A.-S."/>
            <person name="Charusanti P."/>
            <person name="Shaw S."/>
            <person name="Blin K."/>
            <person name="Weber T."/>
        </authorList>
    </citation>
    <scope>NUCLEOTIDE SEQUENCE</scope>
    <source>
        <strain evidence="10">NBC_01482</strain>
    </source>
</reference>
<keyword evidence="3" id="KW-0677">Repeat</keyword>
<keyword evidence="1 7" id="KW-0723">Serine/threonine-protein kinase</keyword>
<evidence type="ECO:0000256" key="3">
    <source>
        <dbReference type="ARBA" id="ARBA00022737"/>
    </source>
</evidence>
<evidence type="ECO:0000259" key="9">
    <source>
        <dbReference type="PROSITE" id="PS50011"/>
    </source>
</evidence>
<dbReference type="PROSITE" id="PS00107">
    <property type="entry name" value="PROTEIN_KINASE_ATP"/>
    <property type="match status" value="1"/>
</dbReference>
<keyword evidence="5 7" id="KW-0418">Kinase</keyword>
<comment type="catalytic activity">
    <reaction evidence="7">
        <text>L-threonyl-[protein] + ATP = O-phospho-L-threonyl-[protein] + ADP + H(+)</text>
        <dbReference type="Rhea" id="RHEA:46608"/>
        <dbReference type="Rhea" id="RHEA-COMP:11060"/>
        <dbReference type="Rhea" id="RHEA-COMP:11605"/>
        <dbReference type="ChEBI" id="CHEBI:15378"/>
        <dbReference type="ChEBI" id="CHEBI:30013"/>
        <dbReference type="ChEBI" id="CHEBI:30616"/>
        <dbReference type="ChEBI" id="CHEBI:61977"/>
        <dbReference type="ChEBI" id="CHEBI:456216"/>
        <dbReference type="EC" id="2.7.11.1"/>
    </reaction>
</comment>
<dbReference type="SUPFAM" id="SSF52540">
    <property type="entry name" value="P-loop containing nucleoside triphosphate hydrolases"/>
    <property type="match status" value="1"/>
</dbReference>
<dbReference type="InterPro" id="IPR056884">
    <property type="entry name" value="NPHP3-like_N"/>
</dbReference>
<evidence type="ECO:0000256" key="8">
    <source>
        <dbReference type="PROSITE-ProRule" id="PRU10141"/>
    </source>
</evidence>
<dbReference type="SUPFAM" id="SSF56112">
    <property type="entry name" value="Protein kinase-like (PK-like)"/>
    <property type="match status" value="1"/>
</dbReference>
<keyword evidence="6 7" id="KW-0067">ATP-binding</keyword>
<dbReference type="EMBL" id="CP109441">
    <property type="protein sequence ID" value="WUV44246.1"/>
    <property type="molecule type" value="Genomic_DNA"/>
</dbReference>
<dbReference type="InterPro" id="IPR011009">
    <property type="entry name" value="Kinase-like_dom_sf"/>
</dbReference>
<gene>
    <name evidence="10" type="ORF">OG563_34485</name>
</gene>
<dbReference type="Proteomes" id="UP001432062">
    <property type="component" value="Chromosome"/>
</dbReference>
<dbReference type="Pfam" id="PF24883">
    <property type="entry name" value="NPHP3_N"/>
    <property type="match status" value="1"/>
</dbReference>
<dbReference type="PIRSF" id="PIRSF000574">
    <property type="entry name" value="Ser/Thr_PK_PknK_prd"/>
    <property type="match status" value="1"/>
</dbReference>
<dbReference type="GO" id="GO:0016301">
    <property type="term" value="F:kinase activity"/>
    <property type="evidence" value="ECO:0007669"/>
    <property type="project" value="UniProtKB-KW"/>
</dbReference>
<feature type="binding site" evidence="8">
    <location>
        <position position="54"/>
    </location>
    <ligand>
        <name>ATP</name>
        <dbReference type="ChEBI" id="CHEBI:30616"/>
    </ligand>
</feature>
<organism evidence="10 11">
    <name type="scientific">Nocardia vinacea</name>
    <dbReference type="NCBI Taxonomy" id="96468"/>
    <lineage>
        <taxon>Bacteria</taxon>
        <taxon>Bacillati</taxon>
        <taxon>Actinomycetota</taxon>
        <taxon>Actinomycetes</taxon>
        <taxon>Mycobacteriales</taxon>
        <taxon>Nocardiaceae</taxon>
        <taxon>Nocardia</taxon>
    </lineage>
</organism>
<dbReference type="Gene3D" id="1.10.510.10">
    <property type="entry name" value="Transferase(Phosphotransferase) domain 1"/>
    <property type="match status" value="1"/>
</dbReference>
<accession>A0ABZ1YPR4</accession>
<dbReference type="EC" id="2.7.11.1" evidence="7"/>
<dbReference type="InterPro" id="IPR000719">
    <property type="entry name" value="Prot_kinase_dom"/>
</dbReference>
<protein>
    <recommendedName>
        <fullName evidence="7">Serine/threonine-protein kinase PknK</fullName>
        <ecNumber evidence="7">2.7.11.1</ecNumber>
    </recommendedName>
    <alternativeName>
        <fullName evidence="7">Protein kinase K</fullName>
    </alternativeName>
</protein>
<dbReference type="CDD" id="cd14014">
    <property type="entry name" value="STKc_PknB_like"/>
    <property type="match status" value="1"/>
</dbReference>
<dbReference type="Gene3D" id="3.30.200.20">
    <property type="entry name" value="Phosphorylase Kinase, domain 1"/>
    <property type="match status" value="1"/>
</dbReference>
<dbReference type="PANTHER" id="PTHR43289:SF6">
    <property type="entry name" value="SERINE_THREONINE-PROTEIN KINASE NEKL-3"/>
    <property type="match status" value="1"/>
</dbReference>
<dbReference type="InterPro" id="IPR059106">
    <property type="entry name" value="WHD_MalT"/>
</dbReference>
<dbReference type="InterPro" id="IPR016236">
    <property type="entry name" value="Ser/Thr_kinase_PknK_prd"/>
</dbReference>
<dbReference type="PROSITE" id="PS50011">
    <property type="entry name" value="PROTEIN_KINASE_DOM"/>
    <property type="match status" value="1"/>
</dbReference>
<keyword evidence="11" id="KW-1185">Reference proteome</keyword>
<sequence length="1141" mass="123637">MSHDLDGTQRDLQFGIAAELAAAGFDDAREIGRGGFGVVYRCVEGSLDRQVAVKVLTSEVSGDERTRFLREQQALGRFSGHPHIVQVLRADTTATGRPFIVMPLHAQGSLMARVKGEGPVPWQEVVSIGVKLAGALAAAHACGVLHRDVNPANVLLSDYGEPQLADFGIARIGGAFETAAGVVAGTPAFTSPEVLRGEDPSAASDVYGLGASLFCLLTGHAAFERRAGESLVTQFLRISSEPVPDLRRSGVPAMLSAAIESAMSATPTERPATAREFGELLRNVQFSSGLPVDSMALPLDSGTRVPAAPQSAPVTEVALPDGLAPTPSTRYRPPTSLRRLVERPRLLDLLREGQARRLVLIHGPAGFGKSTLAAQWGDVLESNGVRVAWFSVDPDDNNVVWFLAHLVHAIRRTDPTLGTGLTQLLEQRSTDAGRHVMTTLIDQIHDSGTTVAVVIDDWHRVTSRSTIAAMEFLLDRGCHHLQLIVTSRTRTGLPLSRLRVRGELLEIDETALRFDTTETTAFLTGMDGLDLAATDMENLRRSTEGWVAALQLASLSLRGQSDPRAYISQISGRHYAIGEYLLENVVDSLEPDMLEFMMRTSVTERVCGELAEVLTDRKPGQELLEEVRRRDLFLRNVDDELRWFRYHGLFAEFLRRRLVLQHPGLLEQLHSRASSWFDDHDMPIEAVDHALAADAPDLAMKLVSERVEQLLEGSRMATFLGLVAKLPGSLTVLNPVLQVQIAWANIGLQRPSAAIAALDRADAALAARPVDDEQADEIRLEAALARTCNDQVTDRYAEVPASVLAHAQKSDRPFFSVNAAASAAASALYRFDFDEVDRWHRWMAPYRDRASGPFGVMYCDCIAGMAAAERLDIAAAESRYRTALQLALQTGKHSHATRLASALLGELLYDKGQFIEAEELLDIALGPEGGAVEFLMATYGTGARLAAVRGDLEGAQQRLAAGAKVAADLSLPRLAARIVNERVRLGLPISGTDQQTLEGLPPYTAQPNATLAVASEFAHDSAIRLLLSEQSPAAAQLACDQAEHLVREISRQRRPRALLLAELLRGCCLSATGQTVRAIELLAPVLSVCAKLGLVRLVADSGRQLQPVLEGLASAPTAAGLPRSFMLQVLAQYDARRFISP</sequence>
<evidence type="ECO:0000256" key="2">
    <source>
        <dbReference type="ARBA" id="ARBA00022679"/>
    </source>
</evidence>
<dbReference type="Pfam" id="PF17874">
    <property type="entry name" value="TPR_MalT"/>
    <property type="match status" value="1"/>
</dbReference>
<comment type="similarity">
    <text evidence="7">Belongs to the protein kinase superfamily.</text>
</comment>
<dbReference type="RefSeq" id="WP_329407122.1">
    <property type="nucleotide sequence ID" value="NZ_CP109441.1"/>
</dbReference>
<evidence type="ECO:0000256" key="1">
    <source>
        <dbReference type="ARBA" id="ARBA00022527"/>
    </source>
</evidence>
<dbReference type="PANTHER" id="PTHR43289">
    <property type="entry name" value="MITOGEN-ACTIVATED PROTEIN KINASE KINASE KINASE 20-RELATED"/>
    <property type="match status" value="1"/>
</dbReference>
<evidence type="ECO:0000313" key="10">
    <source>
        <dbReference type="EMBL" id="WUV44246.1"/>
    </source>
</evidence>
<keyword evidence="4 7" id="KW-0547">Nucleotide-binding</keyword>
<proteinExistence type="inferred from homology"/>
<evidence type="ECO:0000256" key="6">
    <source>
        <dbReference type="ARBA" id="ARBA00022840"/>
    </source>
</evidence>
<dbReference type="SMART" id="SM00382">
    <property type="entry name" value="AAA"/>
    <property type="match status" value="1"/>
</dbReference>
<evidence type="ECO:0000256" key="7">
    <source>
        <dbReference type="PIRNR" id="PIRNR000574"/>
    </source>
</evidence>
<evidence type="ECO:0000256" key="4">
    <source>
        <dbReference type="ARBA" id="ARBA00022741"/>
    </source>
</evidence>
<dbReference type="InterPro" id="IPR041617">
    <property type="entry name" value="TPR_MalT"/>
</dbReference>
<feature type="domain" description="Protein kinase" evidence="9">
    <location>
        <begin position="25"/>
        <end position="286"/>
    </location>
</feature>
<name>A0ABZ1YPR4_9NOCA</name>
<dbReference type="Pfam" id="PF25873">
    <property type="entry name" value="WHD_MalT"/>
    <property type="match status" value="1"/>
</dbReference>
<evidence type="ECO:0000256" key="5">
    <source>
        <dbReference type="ARBA" id="ARBA00022777"/>
    </source>
</evidence>